<keyword evidence="1" id="KW-0479">Metal-binding</keyword>
<gene>
    <name evidence="8 9" type="primary">LOC111018933</name>
</gene>
<keyword evidence="7" id="KW-1185">Reference proteome</keyword>
<proteinExistence type="predicted"/>
<dbReference type="InterPro" id="IPR013083">
    <property type="entry name" value="Znf_RING/FYVE/PHD"/>
</dbReference>
<dbReference type="Pfam" id="PF12906">
    <property type="entry name" value="RINGv"/>
    <property type="match status" value="1"/>
</dbReference>
<evidence type="ECO:0000256" key="4">
    <source>
        <dbReference type="SAM" id="MobiDB-lite"/>
    </source>
</evidence>
<dbReference type="RefSeq" id="XP_022150892.1">
    <property type="nucleotide sequence ID" value="XM_022295200.1"/>
</dbReference>
<evidence type="ECO:0000256" key="2">
    <source>
        <dbReference type="ARBA" id="ARBA00022771"/>
    </source>
</evidence>
<feature type="domain" description="RING-CH-type" evidence="6">
    <location>
        <begin position="92"/>
        <end position="165"/>
    </location>
</feature>
<dbReference type="KEGG" id="mcha:111018933"/>
<name>A0A6J1DAP0_MOMCH</name>
<dbReference type="PANTHER" id="PTHR46214:SF18">
    <property type="entry name" value="RING-CH-TYPE DOMAIN-CONTAINING PROTEIN"/>
    <property type="match status" value="1"/>
</dbReference>
<dbReference type="GO" id="GO:0008270">
    <property type="term" value="F:zinc ion binding"/>
    <property type="evidence" value="ECO:0007669"/>
    <property type="project" value="UniProtKB-KW"/>
</dbReference>
<evidence type="ECO:0000256" key="3">
    <source>
        <dbReference type="ARBA" id="ARBA00022833"/>
    </source>
</evidence>
<dbReference type="SUPFAM" id="SSF57850">
    <property type="entry name" value="RING/U-box"/>
    <property type="match status" value="1"/>
</dbReference>
<keyword evidence="3" id="KW-0862">Zinc</keyword>
<evidence type="ECO:0000313" key="8">
    <source>
        <dbReference type="RefSeq" id="XP_022150892.1"/>
    </source>
</evidence>
<dbReference type="InterPro" id="IPR011016">
    <property type="entry name" value="Znf_RING-CH"/>
</dbReference>
<keyword evidence="5" id="KW-0812">Transmembrane</keyword>
<keyword evidence="5" id="KW-0472">Membrane</keyword>
<dbReference type="Proteomes" id="UP000504603">
    <property type="component" value="Unplaced"/>
</dbReference>
<dbReference type="RefSeq" id="XP_022150893.1">
    <property type="nucleotide sequence ID" value="XM_022295201.1"/>
</dbReference>
<evidence type="ECO:0000259" key="6">
    <source>
        <dbReference type="PROSITE" id="PS51292"/>
    </source>
</evidence>
<reference evidence="8 9" key="1">
    <citation type="submission" date="2025-04" db="UniProtKB">
        <authorList>
            <consortium name="RefSeq"/>
        </authorList>
    </citation>
    <scope>IDENTIFICATION</scope>
    <source>
        <strain evidence="8 9">OHB3-1</strain>
    </source>
</reference>
<dbReference type="OrthoDB" id="1912066at2759"/>
<dbReference type="Gene3D" id="3.30.40.10">
    <property type="entry name" value="Zinc/RING finger domain, C3HC4 (zinc finger)"/>
    <property type="match status" value="1"/>
</dbReference>
<dbReference type="SMART" id="SM00744">
    <property type="entry name" value="RINGv"/>
    <property type="match status" value="1"/>
</dbReference>
<organism evidence="7 9">
    <name type="scientific">Momordica charantia</name>
    <name type="common">Bitter gourd</name>
    <name type="synonym">Balsam pear</name>
    <dbReference type="NCBI Taxonomy" id="3673"/>
    <lineage>
        <taxon>Eukaryota</taxon>
        <taxon>Viridiplantae</taxon>
        <taxon>Streptophyta</taxon>
        <taxon>Embryophyta</taxon>
        <taxon>Tracheophyta</taxon>
        <taxon>Spermatophyta</taxon>
        <taxon>Magnoliopsida</taxon>
        <taxon>eudicotyledons</taxon>
        <taxon>Gunneridae</taxon>
        <taxon>Pentapetalae</taxon>
        <taxon>rosids</taxon>
        <taxon>fabids</taxon>
        <taxon>Cucurbitales</taxon>
        <taxon>Cucurbitaceae</taxon>
        <taxon>Momordiceae</taxon>
        <taxon>Momordica</taxon>
    </lineage>
</organism>
<dbReference type="AlphaFoldDB" id="A0A6J1DAP0"/>
<evidence type="ECO:0000256" key="5">
    <source>
        <dbReference type="SAM" id="Phobius"/>
    </source>
</evidence>
<protein>
    <submittedName>
        <fullName evidence="8 9">Uncharacterized protein LOC111018933</fullName>
    </submittedName>
</protein>
<evidence type="ECO:0000313" key="7">
    <source>
        <dbReference type="Proteomes" id="UP000504603"/>
    </source>
</evidence>
<dbReference type="GeneID" id="111018933"/>
<feature type="region of interest" description="Disordered" evidence="4">
    <location>
        <begin position="1"/>
        <end position="44"/>
    </location>
</feature>
<accession>A0A6J1DAP0</accession>
<feature type="transmembrane region" description="Helical" evidence="5">
    <location>
        <begin position="208"/>
        <end position="226"/>
    </location>
</feature>
<dbReference type="PANTHER" id="PTHR46214">
    <property type="entry name" value="ZINC FINGER, RING-CH-TYPE"/>
    <property type="match status" value="1"/>
</dbReference>
<keyword evidence="5" id="KW-1133">Transmembrane helix</keyword>
<evidence type="ECO:0000256" key="1">
    <source>
        <dbReference type="ARBA" id="ARBA00022723"/>
    </source>
</evidence>
<dbReference type="PROSITE" id="PS51292">
    <property type="entry name" value="ZF_RING_CH"/>
    <property type="match status" value="1"/>
</dbReference>
<keyword evidence="2" id="KW-0863">Zinc-finger</keyword>
<evidence type="ECO:0000313" key="9">
    <source>
        <dbReference type="RefSeq" id="XP_022150893.1"/>
    </source>
</evidence>
<sequence length="232" mass="24454">MLAVEAARGDRDPATANPSSLQFRDARSAAGSSDMSALDDSDDQSWHSVFDSTAWGSHGEAEIEAEMGHFVSDSSSEVDLESGDLDLELKLHLAKIERDCRICHLGLDSGGGGGGGGGTDSDTPIQLGCCCRGDLGTAHKQCAETWFKIKGNTICEICGATAQNVASQQISEPNNAVVAAAAAAVASSAPSAPLTLVETRTIFHGRRIMNFLLACMLLAFTMSWLFHFKLMS</sequence>